<keyword evidence="2" id="KW-0472">Membrane</keyword>
<dbReference type="InterPro" id="IPR003423">
    <property type="entry name" value="OMP_efflux"/>
</dbReference>
<dbReference type="Gene3D" id="2.20.200.10">
    <property type="entry name" value="Outer membrane efflux proteins (OEP)"/>
    <property type="match status" value="1"/>
</dbReference>
<sequence>MVFVRLIVPCLFVVLAGCTSPSTDYLRPDLPEGPTWSASVAADTANASADQWWIAFGDSGLTTLISEVVSRNNDIFAATVRARRARLQADLAANALFPKLSGTLNTSKSRPLEGSATSTASSSAAIGVSYEVDLWGKLAAQRDSTSFEAEATAEDYEAARLAIIGMTIETYFRIAHANESVASAINSLDYVEQIQDLVRKQAEVGDVSDLELRESEQAVETQAARVAELQQARLVLRNVLTVLLNGAPNPVPEPQSLPRKKFPELAAGLPADLLARRPDLRAAEARLRGTLKSVDATRTSFYPGISLTGGLGTSSDQLISFVSNPVGTLGAGAVLSFLNLKDMSLTIAVSETHYEEAVTAFRKTLLNAFADVANALGARASYGEQSRRLDNAYMAALEVEKLTETRYRAGATTLRIWLDAQERRRSAEVVLADVRLAQFVNESTLYRALGGSTAIADEEVAAAQ</sequence>
<evidence type="ECO:0000313" key="4">
    <source>
        <dbReference type="Proteomes" id="UP000076167"/>
    </source>
</evidence>
<keyword evidence="2" id="KW-0732">Signal</keyword>
<evidence type="ECO:0000256" key="2">
    <source>
        <dbReference type="RuleBase" id="RU362097"/>
    </source>
</evidence>
<dbReference type="Proteomes" id="UP000076167">
    <property type="component" value="Unassembled WGS sequence"/>
</dbReference>
<dbReference type="SUPFAM" id="SSF56954">
    <property type="entry name" value="Outer membrane efflux proteins (OEP)"/>
    <property type="match status" value="1"/>
</dbReference>
<dbReference type="EMBL" id="LPXL01000014">
    <property type="protein sequence ID" value="KZD05294.1"/>
    <property type="molecule type" value="Genomic_DNA"/>
</dbReference>
<feature type="signal peptide" evidence="2">
    <location>
        <begin position="1"/>
        <end position="16"/>
    </location>
</feature>
<proteinExistence type="inferred from homology"/>
<name>A0ABR5Y4A5_9PROT</name>
<keyword evidence="2" id="KW-0449">Lipoprotein</keyword>
<evidence type="ECO:0008006" key="5">
    <source>
        <dbReference type="Google" id="ProtNLM"/>
    </source>
</evidence>
<keyword evidence="4" id="KW-1185">Reference proteome</keyword>
<feature type="chain" id="PRO_5044995295" description="RND transporter" evidence="2">
    <location>
        <begin position="17"/>
        <end position="464"/>
    </location>
</feature>
<dbReference type="Pfam" id="PF02321">
    <property type="entry name" value="OEP"/>
    <property type="match status" value="2"/>
</dbReference>
<dbReference type="PROSITE" id="PS51257">
    <property type="entry name" value="PROKAR_LIPOPROTEIN"/>
    <property type="match status" value="1"/>
</dbReference>
<dbReference type="InterPro" id="IPR010131">
    <property type="entry name" value="MdtP/NodT-like"/>
</dbReference>
<dbReference type="Gene3D" id="1.20.1600.10">
    <property type="entry name" value="Outer membrane efflux proteins (OEP)"/>
    <property type="match status" value="1"/>
</dbReference>
<comment type="similarity">
    <text evidence="1 2">Belongs to the outer membrane factor (OMF) (TC 1.B.17) family.</text>
</comment>
<dbReference type="PANTHER" id="PTHR30203:SF32">
    <property type="entry name" value="CATION EFFLUX SYSTEM PROTEIN CUSC"/>
    <property type="match status" value="1"/>
</dbReference>
<protein>
    <recommendedName>
        <fullName evidence="5">RND transporter</fullName>
    </recommendedName>
</protein>
<dbReference type="RefSeq" id="WP_063095505.1">
    <property type="nucleotide sequence ID" value="NZ_DFMA01000001.1"/>
</dbReference>
<accession>A0ABR5Y4A5</accession>
<comment type="subcellular location">
    <subcellularLocation>
        <location evidence="2">Cell membrane</location>
        <topology evidence="2">Lipid-anchor</topology>
    </subcellularLocation>
</comment>
<reference evidence="3 4" key="1">
    <citation type="submission" date="2015-12" db="EMBL/GenBank/DDBJ databases">
        <title>Genome sequence of Thalassospira xiamenensis MCCC 1A03005.</title>
        <authorList>
            <person name="Lu L."/>
            <person name="Lai Q."/>
            <person name="Shao Z."/>
            <person name="Qian P."/>
        </authorList>
    </citation>
    <scope>NUCLEOTIDE SEQUENCE [LARGE SCALE GENOMIC DNA]</scope>
    <source>
        <strain evidence="3 4">MCCC 1A03005</strain>
    </source>
</reference>
<keyword evidence="2" id="KW-0564">Palmitate</keyword>
<evidence type="ECO:0000313" key="3">
    <source>
        <dbReference type="EMBL" id="KZD05294.1"/>
    </source>
</evidence>
<evidence type="ECO:0000256" key="1">
    <source>
        <dbReference type="ARBA" id="ARBA00007613"/>
    </source>
</evidence>
<dbReference type="NCBIfam" id="TIGR01845">
    <property type="entry name" value="outer_NodT"/>
    <property type="match status" value="1"/>
</dbReference>
<organism evidence="3 4">
    <name type="scientific">Thalassospira xiamenensis</name>
    <dbReference type="NCBI Taxonomy" id="220697"/>
    <lineage>
        <taxon>Bacteria</taxon>
        <taxon>Pseudomonadati</taxon>
        <taxon>Pseudomonadota</taxon>
        <taxon>Alphaproteobacteria</taxon>
        <taxon>Rhodospirillales</taxon>
        <taxon>Thalassospiraceae</taxon>
        <taxon>Thalassospira</taxon>
    </lineage>
</organism>
<gene>
    <name evidence="3" type="ORF">AUP40_12615</name>
</gene>
<keyword evidence="2" id="KW-1134">Transmembrane beta strand</keyword>
<dbReference type="PANTHER" id="PTHR30203">
    <property type="entry name" value="OUTER MEMBRANE CATION EFFLUX PROTEIN"/>
    <property type="match status" value="1"/>
</dbReference>
<keyword evidence="2" id="KW-0812">Transmembrane</keyword>
<comment type="caution">
    <text evidence="3">The sequence shown here is derived from an EMBL/GenBank/DDBJ whole genome shotgun (WGS) entry which is preliminary data.</text>
</comment>